<dbReference type="PRINTS" id="PR00376">
    <property type="entry name" value="IL1BCENZYME"/>
</dbReference>
<comment type="caution">
    <text evidence="5">The sequence shown here is derived from an EMBL/GenBank/DDBJ whole genome shotgun (WGS) entry which is preliminary data.</text>
</comment>
<dbReference type="SUPFAM" id="SSF52129">
    <property type="entry name" value="Caspase-like"/>
    <property type="match status" value="1"/>
</dbReference>
<dbReference type="PROSITE" id="PS50208">
    <property type="entry name" value="CASPASE_P20"/>
    <property type="match status" value="1"/>
</dbReference>
<evidence type="ECO:0000256" key="2">
    <source>
        <dbReference type="RuleBase" id="RU003971"/>
    </source>
</evidence>
<evidence type="ECO:0000256" key="1">
    <source>
        <dbReference type="ARBA" id="ARBA00010134"/>
    </source>
</evidence>
<comment type="similarity">
    <text evidence="1 2">Belongs to the peptidase C14A family.</text>
</comment>
<dbReference type="PROSITE" id="PS50207">
    <property type="entry name" value="CASPASE_P10"/>
    <property type="match status" value="1"/>
</dbReference>
<dbReference type="GO" id="GO:0006508">
    <property type="term" value="P:proteolysis"/>
    <property type="evidence" value="ECO:0007669"/>
    <property type="project" value="InterPro"/>
</dbReference>
<evidence type="ECO:0000259" key="3">
    <source>
        <dbReference type="PROSITE" id="PS50207"/>
    </source>
</evidence>
<evidence type="ECO:0000313" key="6">
    <source>
        <dbReference type="Proteomes" id="UP000287033"/>
    </source>
</evidence>
<dbReference type="AlphaFoldDB" id="A0A401T760"/>
<keyword evidence="6" id="KW-1185">Reference proteome</keyword>
<dbReference type="EMBL" id="BEZZ01001189">
    <property type="protein sequence ID" value="GCC38465.1"/>
    <property type="molecule type" value="Genomic_DNA"/>
</dbReference>
<dbReference type="PANTHER" id="PTHR22576">
    <property type="entry name" value="MUCOSA ASSOCIATED LYMPHOID TISSUE LYMPHOMA TRANSLOCATION PROTEIN 1/PARACASPASE"/>
    <property type="match status" value="1"/>
</dbReference>
<dbReference type="Proteomes" id="UP000287033">
    <property type="component" value="Unassembled WGS sequence"/>
</dbReference>
<dbReference type="InterPro" id="IPR052039">
    <property type="entry name" value="Caspase-related_regulators"/>
</dbReference>
<dbReference type="Gene3D" id="3.40.50.1460">
    <property type="match status" value="1"/>
</dbReference>
<dbReference type="InterPro" id="IPR002138">
    <property type="entry name" value="Pept_C14_p10"/>
</dbReference>
<feature type="domain" description="Caspase family p10" evidence="3">
    <location>
        <begin position="166"/>
        <end position="252"/>
    </location>
</feature>
<dbReference type="FunFam" id="3.40.50.1460:FF:000024">
    <property type="entry name" value="Caspase 21"/>
    <property type="match status" value="1"/>
</dbReference>
<feature type="domain" description="Caspase family p20" evidence="4">
    <location>
        <begin position="17"/>
        <end position="135"/>
    </location>
</feature>
<dbReference type="InterPro" id="IPR001309">
    <property type="entry name" value="Pept_C14_p20"/>
</dbReference>
<dbReference type="STRING" id="137246.A0A401T760"/>
<dbReference type="OMA" id="WESMFLK"/>
<proteinExistence type="inferred from homology"/>
<evidence type="ECO:0000259" key="4">
    <source>
        <dbReference type="PROSITE" id="PS50208"/>
    </source>
</evidence>
<dbReference type="PROSITE" id="PS01122">
    <property type="entry name" value="CASPASE_CYS"/>
    <property type="match status" value="1"/>
</dbReference>
<dbReference type="PANTHER" id="PTHR22576:SF41">
    <property type="entry name" value="CASPASE 14, APOPTOSIS-RELATED CYSTEINE PEPTIDASE"/>
    <property type="match status" value="1"/>
</dbReference>
<dbReference type="SMART" id="SM00115">
    <property type="entry name" value="CASc"/>
    <property type="match status" value="1"/>
</dbReference>
<reference evidence="5 6" key="1">
    <citation type="journal article" date="2018" name="Nat. Ecol. Evol.">
        <title>Shark genomes provide insights into elasmobranch evolution and the origin of vertebrates.</title>
        <authorList>
            <person name="Hara Y"/>
            <person name="Yamaguchi K"/>
            <person name="Onimaru K"/>
            <person name="Kadota M"/>
            <person name="Koyanagi M"/>
            <person name="Keeley SD"/>
            <person name="Tatsumi K"/>
            <person name="Tanaka K"/>
            <person name="Motone F"/>
            <person name="Kageyama Y"/>
            <person name="Nozu R"/>
            <person name="Adachi N"/>
            <person name="Nishimura O"/>
            <person name="Nakagawa R"/>
            <person name="Tanegashima C"/>
            <person name="Kiyatake I"/>
            <person name="Matsumoto R"/>
            <person name="Murakumo K"/>
            <person name="Nishida K"/>
            <person name="Terakita A"/>
            <person name="Kuratani S"/>
            <person name="Sato K"/>
            <person name="Hyodo S Kuraku.S."/>
        </authorList>
    </citation>
    <scope>NUCLEOTIDE SEQUENCE [LARGE SCALE GENOMIC DNA]</scope>
</reference>
<gene>
    <name evidence="5" type="ORF">chiPu_0016979</name>
</gene>
<dbReference type="Pfam" id="PF00656">
    <property type="entry name" value="Peptidase_C14"/>
    <property type="match status" value="1"/>
</dbReference>
<dbReference type="GO" id="GO:0004197">
    <property type="term" value="F:cysteine-type endopeptidase activity"/>
    <property type="evidence" value="ECO:0007669"/>
    <property type="project" value="InterPro"/>
</dbReference>
<accession>A0A401T760</accession>
<dbReference type="InterPro" id="IPR011600">
    <property type="entry name" value="Pept_C14_caspase"/>
</dbReference>
<protein>
    <recommendedName>
        <fullName evidence="7">Caspase family p20 domain-containing protein</fullName>
    </recommendedName>
</protein>
<name>A0A401T760_CHIPU</name>
<sequence>MTDSPTGSGHCLKPRVLIITIQKFNSHSNFTERVGASRDTKELHKVLSKLGFQVTFKIDCTAEEILQEYKQESFRIHGSCFISVISSHGAEGVIYGSDGCPIRLPEIYSMFTPQSCPTLAGKPKIFFIQACRGLQLDDGVYLETDGVMETDSGCSTQSAYSHYEAVPEDTTVHFSTSSDHAAFLRPGYGSIFLQSLCKMLMGEQRHWELLRIMTRINGLVAWSFESRGLNFGGKKQMPCFVSRMRHEVFPFSDRLTPA</sequence>
<organism evidence="5 6">
    <name type="scientific">Chiloscyllium punctatum</name>
    <name type="common">Brownbanded bambooshark</name>
    <name type="synonym">Hemiscyllium punctatum</name>
    <dbReference type="NCBI Taxonomy" id="137246"/>
    <lineage>
        <taxon>Eukaryota</taxon>
        <taxon>Metazoa</taxon>
        <taxon>Chordata</taxon>
        <taxon>Craniata</taxon>
        <taxon>Vertebrata</taxon>
        <taxon>Chondrichthyes</taxon>
        <taxon>Elasmobranchii</taxon>
        <taxon>Galeomorphii</taxon>
        <taxon>Galeoidea</taxon>
        <taxon>Orectolobiformes</taxon>
        <taxon>Hemiscylliidae</taxon>
        <taxon>Chiloscyllium</taxon>
    </lineage>
</organism>
<dbReference type="InterPro" id="IPR015917">
    <property type="entry name" value="Pept_C14A"/>
</dbReference>
<dbReference type="OrthoDB" id="6116485at2759"/>
<dbReference type="InterPro" id="IPR033139">
    <property type="entry name" value="Caspase_cys_AS"/>
</dbReference>
<dbReference type="InterPro" id="IPR029030">
    <property type="entry name" value="Caspase-like_dom_sf"/>
</dbReference>
<evidence type="ECO:0000313" key="5">
    <source>
        <dbReference type="EMBL" id="GCC38465.1"/>
    </source>
</evidence>
<evidence type="ECO:0008006" key="7">
    <source>
        <dbReference type="Google" id="ProtNLM"/>
    </source>
</evidence>